<feature type="transmembrane region" description="Helical" evidence="2">
    <location>
        <begin position="179"/>
        <end position="202"/>
    </location>
</feature>
<dbReference type="OrthoDB" id="7817968at2"/>
<evidence type="ECO:0000313" key="4">
    <source>
        <dbReference type="Proteomes" id="UP000005713"/>
    </source>
</evidence>
<dbReference type="EMBL" id="AAYA01000004">
    <property type="protein sequence ID" value="EBA08869.1"/>
    <property type="molecule type" value="Genomic_DNA"/>
</dbReference>
<dbReference type="RefSeq" id="WP_005857762.1">
    <property type="nucleotide sequence ID" value="NZ_AAYA01000004.1"/>
</dbReference>
<proteinExistence type="predicted"/>
<accession>A3K1S3</accession>
<evidence type="ECO:0000256" key="2">
    <source>
        <dbReference type="SAM" id="Phobius"/>
    </source>
</evidence>
<feature type="compositionally biased region" description="Basic and acidic residues" evidence="1">
    <location>
        <begin position="313"/>
        <end position="325"/>
    </location>
</feature>
<organism evidence="3 4">
    <name type="scientific">Sagittula stellata (strain ATCC 700073 / DSM 11524 / E-37)</name>
    <dbReference type="NCBI Taxonomy" id="388399"/>
    <lineage>
        <taxon>Bacteria</taxon>
        <taxon>Pseudomonadati</taxon>
        <taxon>Pseudomonadota</taxon>
        <taxon>Alphaproteobacteria</taxon>
        <taxon>Rhodobacterales</taxon>
        <taxon>Roseobacteraceae</taxon>
        <taxon>Sagittula</taxon>
    </lineage>
</organism>
<keyword evidence="4" id="KW-1185">Reference proteome</keyword>
<keyword evidence="2" id="KW-0812">Transmembrane</keyword>
<protein>
    <submittedName>
        <fullName evidence="3">Uncharacterized protein</fullName>
    </submittedName>
</protein>
<evidence type="ECO:0000256" key="1">
    <source>
        <dbReference type="SAM" id="MobiDB-lite"/>
    </source>
</evidence>
<reference evidence="3 4" key="1">
    <citation type="submission" date="2006-06" db="EMBL/GenBank/DDBJ databases">
        <authorList>
            <person name="Moran M.A."/>
            <person name="Ferriera S."/>
            <person name="Johnson J."/>
            <person name="Kravitz S."/>
            <person name="Beeson K."/>
            <person name="Sutton G."/>
            <person name="Rogers Y.-H."/>
            <person name="Friedman R."/>
            <person name="Frazier M."/>
            <person name="Venter J.C."/>
        </authorList>
    </citation>
    <scope>NUCLEOTIDE SEQUENCE [LARGE SCALE GENOMIC DNA]</scope>
    <source>
        <strain evidence="3 4">E-37</strain>
    </source>
</reference>
<gene>
    <name evidence="3" type="ORF">SSE37_04465</name>
</gene>
<dbReference type="AlphaFoldDB" id="A3K1S3"/>
<keyword evidence="2" id="KW-0472">Membrane</keyword>
<name>A3K1S3_SAGS3</name>
<keyword evidence="2" id="KW-1133">Transmembrane helix</keyword>
<comment type="caution">
    <text evidence="3">The sequence shown here is derived from an EMBL/GenBank/DDBJ whole genome shotgun (WGS) entry which is preliminary data.</text>
</comment>
<sequence>MGRAKVGKRTVIAAHCARLFVVAAMIVIGLAPGAVRAEACNLPAGLVTLARTLSALPQKQQAVDTLLAERISTQMADLSEFGILTDLQRNSLDGLSGIALELMAEGERLSYAAAPYDPRHLRAMLAEFEHQSTLACNSISEESDADGPGTFRDAVTEGRIDWEEVEKMLEENKVVSGGVVLAIMVVFIGLLFGVDLAIRWIFALVHNRRACRVGAILTFGEAEVHGLILTLGRGGFRFHPRDMEALLVGGADTGVPFRLQVGQCAPFDGRMSMVRDHVVDCRFDAPLTLRLQAEILALSSISPYYVRRSHDGGEESTLHLARQEQDPPLPNAKPKET</sequence>
<feature type="region of interest" description="Disordered" evidence="1">
    <location>
        <begin position="313"/>
        <end position="337"/>
    </location>
</feature>
<dbReference type="Proteomes" id="UP000005713">
    <property type="component" value="Unassembled WGS sequence"/>
</dbReference>
<evidence type="ECO:0000313" key="3">
    <source>
        <dbReference type="EMBL" id="EBA08869.1"/>
    </source>
</evidence>